<reference evidence="1" key="1">
    <citation type="submission" date="2013-04" db="EMBL/GenBank/DDBJ databases">
        <authorList>
            <person name="Qu J."/>
            <person name="Murali S.C."/>
            <person name="Bandaranaike D."/>
            <person name="Bellair M."/>
            <person name="Blankenburg K."/>
            <person name="Chao H."/>
            <person name="Dinh H."/>
            <person name="Doddapaneni H."/>
            <person name="Downs B."/>
            <person name="Dugan-Rocha S."/>
            <person name="Elkadiri S."/>
            <person name="Gnanaolivu R.D."/>
            <person name="Hernandez B."/>
            <person name="Javaid M."/>
            <person name="Jayaseelan J.C."/>
            <person name="Lee S."/>
            <person name="Li M."/>
            <person name="Ming W."/>
            <person name="Munidasa M."/>
            <person name="Muniz J."/>
            <person name="Nguyen L."/>
            <person name="Ongeri F."/>
            <person name="Osuji N."/>
            <person name="Pu L.-L."/>
            <person name="Puazo M."/>
            <person name="Qu C."/>
            <person name="Quiroz J."/>
            <person name="Raj R."/>
            <person name="Weissenberger G."/>
            <person name="Xin Y."/>
            <person name="Zou X."/>
            <person name="Han Y."/>
            <person name="Richards S."/>
            <person name="Worley K."/>
            <person name="Muzny D."/>
            <person name="Gibbs R."/>
        </authorList>
    </citation>
    <scope>NUCLEOTIDE SEQUENCE</scope>
    <source>
        <strain evidence="1">Sampled in the wild</strain>
    </source>
</reference>
<dbReference type="AlphaFoldDB" id="A0A8K0JUH5"/>
<dbReference type="EMBL" id="KZ308124">
    <property type="protein sequence ID" value="KAG8222135.1"/>
    <property type="molecule type" value="Genomic_DNA"/>
</dbReference>
<keyword evidence="2" id="KW-1185">Reference proteome</keyword>
<evidence type="ECO:0000313" key="1">
    <source>
        <dbReference type="EMBL" id="KAG8222135.1"/>
    </source>
</evidence>
<sequence length="80" mass="9384">MFAGIMKNNHLSIERLFDSNLCGDKYRAAFSRSRFDDRKTREARRAETKFVPISKIWNILIKNCKENDDPSAYITIDVQL</sequence>
<dbReference type="OrthoDB" id="6770266at2759"/>
<accession>A0A8K0JUH5</accession>
<feature type="non-terminal residue" evidence="1">
    <location>
        <position position="1"/>
    </location>
</feature>
<dbReference type="Proteomes" id="UP000792457">
    <property type="component" value="Unassembled WGS sequence"/>
</dbReference>
<proteinExistence type="predicted"/>
<protein>
    <submittedName>
        <fullName evidence="1">Uncharacterized protein</fullName>
    </submittedName>
</protein>
<evidence type="ECO:0000313" key="2">
    <source>
        <dbReference type="Proteomes" id="UP000792457"/>
    </source>
</evidence>
<comment type="caution">
    <text evidence="1">The sequence shown here is derived from an EMBL/GenBank/DDBJ whole genome shotgun (WGS) entry which is preliminary data.</text>
</comment>
<name>A0A8K0JUH5_LADFU</name>
<organism evidence="1 2">
    <name type="scientific">Ladona fulva</name>
    <name type="common">Scarce chaser dragonfly</name>
    <name type="synonym">Libellula fulva</name>
    <dbReference type="NCBI Taxonomy" id="123851"/>
    <lineage>
        <taxon>Eukaryota</taxon>
        <taxon>Metazoa</taxon>
        <taxon>Ecdysozoa</taxon>
        <taxon>Arthropoda</taxon>
        <taxon>Hexapoda</taxon>
        <taxon>Insecta</taxon>
        <taxon>Pterygota</taxon>
        <taxon>Palaeoptera</taxon>
        <taxon>Odonata</taxon>
        <taxon>Epiprocta</taxon>
        <taxon>Anisoptera</taxon>
        <taxon>Libelluloidea</taxon>
        <taxon>Libellulidae</taxon>
        <taxon>Ladona</taxon>
    </lineage>
</organism>
<gene>
    <name evidence="1" type="ORF">J437_LFUL002132</name>
</gene>
<reference evidence="1" key="2">
    <citation type="submission" date="2017-10" db="EMBL/GenBank/DDBJ databases">
        <title>Ladona fulva Genome sequencing and assembly.</title>
        <authorList>
            <person name="Murali S."/>
            <person name="Richards S."/>
            <person name="Bandaranaike D."/>
            <person name="Bellair M."/>
            <person name="Blankenburg K."/>
            <person name="Chao H."/>
            <person name="Dinh H."/>
            <person name="Doddapaneni H."/>
            <person name="Dugan-Rocha S."/>
            <person name="Elkadiri S."/>
            <person name="Gnanaolivu R."/>
            <person name="Hernandez B."/>
            <person name="Skinner E."/>
            <person name="Javaid M."/>
            <person name="Lee S."/>
            <person name="Li M."/>
            <person name="Ming W."/>
            <person name="Munidasa M."/>
            <person name="Muniz J."/>
            <person name="Nguyen L."/>
            <person name="Hughes D."/>
            <person name="Osuji N."/>
            <person name="Pu L.-L."/>
            <person name="Puazo M."/>
            <person name="Qu C."/>
            <person name="Quiroz J."/>
            <person name="Raj R."/>
            <person name="Weissenberger G."/>
            <person name="Xin Y."/>
            <person name="Zou X."/>
            <person name="Han Y."/>
            <person name="Worley K."/>
            <person name="Muzny D."/>
            <person name="Gibbs R."/>
        </authorList>
    </citation>
    <scope>NUCLEOTIDE SEQUENCE</scope>
    <source>
        <strain evidence="1">Sampled in the wild</strain>
    </source>
</reference>